<accession>Q9IZ37</accession>
<evidence type="ECO:0000313" key="1">
    <source>
        <dbReference type="EMBL" id="AAF70173.1"/>
    </source>
</evidence>
<feature type="non-terminal residue" evidence="1">
    <location>
        <position position="1"/>
    </location>
</feature>
<sequence>NHQNLNILIEQYIINKNINKYSIPNNSIIYSEYSQLTYIKLSTQIYTYIYNLYFNDLNCNICMI</sequence>
<protein>
    <submittedName>
        <fullName evidence="1">Uncharacterized protein</fullName>
    </submittedName>
</protein>
<dbReference type="EMBL" id="AF242294">
    <property type="protein sequence ID" value="AAF70173.1"/>
    <property type="molecule type" value="Genomic_DNA"/>
</dbReference>
<name>Q9IZ37_9POXV</name>
<proteinExistence type="predicted"/>
<organism evidence="1">
    <name type="scientific">Anacridium aegyptium entomopoxvirus</name>
    <dbReference type="NCBI Taxonomy" id="124304"/>
    <lineage>
        <taxon>Viruses</taxon>
        <taxon>Varidnaviria</taxon>
        <taxon>Bamfordvirae</taxon>
        <taxon>Nucleocytoviricota</taxon>
        <taxon>Pokkesviricetes</taxon>
        <taxon>Chitovirales</taxon>
        <taxon>Poxviridae</taxon>
        <taxon>Entomopoxvirinae</taxon>
    </lineage>
</organism>
<reference evidence="1" key="1">
    <citation type="journal article" date="2000" name="Virus Res.">
        <title>The spheroidin of an entomopoxvirus isolated from the grasshopper Anacridium aegyptium (AaEPV) shares low homology with spheroidins from lepidopteran or coleopteran EPVs.</title>
        <authorList>
            <person name="Hernandez-Crespo P."/>
            <person name="Veyrunes J.C."/>
            <person name="Cousserans F."/>
            <person name="Bergoin M."/>
        </authorList>
    </citation>
    <scope>NUCLEOTIDE SEQUENCE</scope>
</reference>